<keyword evidence="3" id="KW-1185">Reference proteome</keyword>
<evidence type="ECO:0000256" key="1">
    <source>
        <dbReference type="SAM" id="Phobius"/>
    </source>
</evidence>
<feature type="transmembrane region" description="Helical" evidence="1">
    <location>
        <begin position="63"/>
        <end position="81"/>
    </location>
</feature>
<dbReference type="OrthoDB" id="10599284at2759"/>
<evidence type="ECO:0000313" key="2">
    <source>
        <dbReference type="EMBL" id="KAF2149469.1"/>
    </source>
</evidence>
<evidence type="ECO:0000313" key="3">
    <source>
        <dbReference type="Proteomes" id="UP000799439"/>
    </source>
</evidence>
<dbReference type="AlphaFoldDB" id="A0A9P4IVD2"/>
<protein>
    <submittedName>
        <fullName evidence="2">Uncharacterized protein</fullName>
    </submittedName>
</protein>
<sequence length="239" mass="26303">MGPTLKEEKVASFNKIAAIHTLLIYHLIDGIDKISVIFSLDLYISRLPDGKTEDRPGDLLPEYLRFCLAAVFLGGSIYGTAKKQLYTGQHPIVGGLILTFGQLATLWCLTTSLLEPELLPSTAKFFGFLSVGLIWTSFIHIGSFMRQYSSRSDDETGEVDAVPNTSKSVIEALLSAGEKTNFLPLPIPMRTSKEPETLPDGMKVKIYAGFEHYETISEPPRSSILFEYCAGSAASTFRP</sequence>
<dbReference type="EMBL" id="ML996091">
    <property type="protein sequence ID" value="KAF2149469.1"/>
    <property type="molecule type" value="Genomic_DNA"/>
</dbReference>
<keyword evidence="1" id="KW-0472">Membrane</keyword>
<feature type="transmembrane region" description="Helical" evidence="1">
    <location>
        <begin position="93"/>
        <end position="113"/>
    </location>
</feature>
<keyword evidence="1" id="KW-1133">Transmembrane helix</keyword>
<proteinExistence type="predicted"/>
<name>A0A9P4IVD2_9PEZI</name>
<reference evidence="2" key="1">
    <citation type="journal article" date="2020" name="Stud. Mycol.">
        <title>101 Dothideomycetes genomes: a test case for predicting lifestyles and emergence of pathogens.</title>
        <authorList>
            <person name="Haridas S."/>
            <person name="Albert R."/>
            <person name="Binder M."/>
            <person name="Bloem J."/>
            <person name="Labutti K."/>
            <person name="Salamov A."/>
            <person name="Andreopoulos B."/>
            <person name="Baker S."/>
            <person name="Barry K."/>
            <person name="Bills G."/>
            <person name="Bluhm B."/>
            <person name="Cannon C."/>
            <person name="Castanera R."/>
            <person name="Culley D."/>
            <person name="Daum C."/>
            <person name="Ezra D."/>
            <person name="Gonzalez J."/>
            <person name="Henrissat B."/>
            <person name="Kuo A."/>
            <person name="Liang C."/>
            <person name="Lipzen A."/>
            <person name="Lutzoni F."/>
            <person name="Magnuson J."/>
            <person name="Mondo S."/>
            <person name="Nolan M."/>
            <person name="Ohm R."/>
            <person name="Pangilinan J."/>
            <person name="Park H.-J."/>
            <person name="Ramirez L."/>
            <person name="Alfaro M."/>
            <person name="Sun H."/>
            <person name="Tritt A."/>
            <person name="Yoshinaga Y."/>
            <person name="Zwiers L.-H."/>
            <person name="Turgeon B."/>
            <person name="Goodwin S."/>
            <person name="Spatafora J."/>
            <person name="Crous P."/>
            <person name="Grigoriev I."/>
        </authorList>
    </citation>
    <scope>NUCLEOTIDE SEQUENCE</scope>
    <source>
        <strain evidence="2">CBS 260.36</strain>
    </source>
</reference>
<dbReference type="Proteomes" id="UP000799439">
    <property type="component" value="Unassembled WGS sequence"/>
</dbReference>
<accession>A0A9P4IVD2</accession>
<comment type="caution">
    <text evidence="2">The sequence shown here is derived from an EMBL/GenBank/DDBJ whole genome shotgun (WGS) entry which is preliminary data.</text>
</comment>
<organism evidence="2 3">
    <name type="scientific">Myriangium duriaei CBS 260.36</name>
    <dbReference type="NCBI Taxonomy" id="1168546"/>
    <lineage>
        <taxon>Eukaryota</taxon>
        <taxon>Fungi</taxon>
        <taxon>Dikarya</taxon>
        <taxon>Ascomycota</taxon>
        <taxon>Pezizomycotina</taxon>
        <taxon>Dothideomycetes</taxon>
        <taxon>Dothideomycetidae</taxon>
        <taxon>Myriangiales</taxon>
        <taxon>Myriangiaceae</taxon>
        <taxon>Myriangium</taxon>
    </lineage>
</organism>
<gene>
    <name evidence="2" type="ORF">K461DRAFT_296935</name>
</gene>
<keyword evidence="1" id="KW-0812">Transmembrane</keyword>
<feature type="transmembrane region" description="Helical" evidence="1">
    <location>
        <begin position="125"/>
        <end position="145"/>
    </location>
</feature>